<comment type="caution">
    <text evidence="1">The sequence shown here is derived from an EMBL/GenBank/DDBJ whole genome shotgun (WGS) entry which is preliminary data.</text>
</comment>
<evidence type="ECO:0000313" key="2">
    <source>
        <dbReference type="Proteomes" id="UP000188637"/>
    </source>
</evidence>
<keyword evidence="2" id="KW-1185">Reference proteome</keyword>
<dbReference type="EMBL" id="LJHD01000013">
    <property type="protein sequence ID" value="ONI46474.1"/>
    <property type="molecule type" value="Genomic_DNA"/>
</dbReference>
<name>A0ACC8XKJ5_9FIRM</name>
<gene>
    <name evidence="1" type="ORF">AN640_00785</name>
</gene>
<dbReference type="Proteomes" id="UP000188637">
    <property type="component" value="Unassembled WGS sequence"/>
</dbReference>
<evidence type="ECO:0000313" key="1">
    <source>
        <dbReference type="EMBL" id="ONI46474.1"/>
    </source>
</evidence>
<accession>A0ACC8XKJ5</accession>
<protein>
    <submittedName>
        <fullName evidence="1">Uncharacterized protein</fullName>
    </submittedName>
</protein>
<sequence length="176" mass="20440">MEELFEINYEISEEEYKELVEFQVKSRYRNRKISAALINVVFIVLSLHYLVAQNIIMPNLLRYGLIVLAVILVFINIERYGNKRIKKEALEMYNQNKNLINTEFLGKHKLLLIGNTMTVVYGLTKESINQSDISRVAKLSTVTAVISNQKVFEIIPNDILELPKNKTIFQSFVKKN</sequence>
<proteinExistence type="predicted"/>
<organism evidence="1 2">
    <name type="scientific">Candidatus Epulonipiscium fishelsonii</name>
    <dbReference type="NCBI Taxonomy" id="77094"/>
    <lineage>
        <taxon>Bacteria</taxon>
        <taxon>Bacillati</taxon>
        <taxon>Bacillota</taxon>
        <taxon>Clostridia</taxon>
        <taxon>Lachnospirales</taxon>
        <taxon>Lachnospiraceae</taxon>
        <taxon>Candidatus Epulonipiscium</taxon>
    </lineage>
</organism>
<reference evidence="1" key="1">
    <citation type="submission" date="2016-08" db="EMBL/GenBank/DDBJ databases">
        <authorList>
            <person name="Ngugi D.K."/>
            <person name="Miyake S."/>
            <person name="Stingl U."/>
        </authorList>
    </citation>
    <scope>NUCLEOTIDE SEQUENCE</scope>
    <source>
        <strain evidence="1">SCG-D08WGA-EpuloA1</strain>
    </source>
</reference>